<dbReference type="OrthoDB" id="1641132at2759"/>
<gene>
    <name evidence="7" type="ORF">DGYR_LOCUS5040</name>
</gene>
<dbReference type="GO" id="GO:0016020">
    <property type="term" value="C:membrane"/>
    <property type="evidence" value="ECO:0007669"/>
    <property type="project" value="UniProtKB-SubCell"/>
</dbReference>
<feature type="domain" description="TMEM205-like" evidence="6">
    <location>
        <begin position="63"/>
        <end position="162"/>
    </location>
</feature>
<evidence type="ECO:0000256" key="3">
    <source>
        <dbReference type="ARBA" id="ARBA00022989"/>
    </source>
</evidence>
<evidence type="ECO:0000259" key="6">
    <source>
        <dbReference type="Pfam" id="PF13664"/>
    </source>
</evidence>
<dbReference type="InterPro" id="IPR025423">
    <property type="entry name" value="TMEM205-like"/>
</dbReference>
<feature type="transmembrane region" description="Helical" evidence="5">
    <location>
        <begin position="203"/>
        <end position="223"/>
    </location>
</feature>
<comment type="caution">
    <text evidence="7">The sequence shown here is derived from an EMBL/GenBank/DDBJ whole genome shotgun (WGS) entry which is preliminary data.</text>
</comment>
<evidence type="ECO:0000313" key="8">
    <source>
        <dbReference type="Proteomes" id="UP000549394"/>
    </source>
</evidence>
<feature type="transmembrane region" description="Helical" evidence="5">
    <location>
        <begin position="21"/>
        <end position="41"/>
    </location>
</feature>
<proteinExistence type="predicted"/>
<dbReference type="AlphaFoldDB" id="A0A7I8VL44"/>
<keyword evidence="8" id="KW-1185">Reference proteome</keyword>
<comment type="subcellular location">
    <subcellularLocation>
        <location evidence="1">Membrane</location>
    </subcellularLocation>
</comment>
<reference evidence="7 8" key="1">
    <citation type="submission" date="2020-08" db="EMBL/GenBank/DDBJ databases">
        <authorList>
            <person name="Hejnol A."/>
        </authorList>
    </citation>
    <scope>NUCLEOTIDE SEQUENCE [LARGE SCALE GENOMIC DNA]</scope>
</reference>
<name>A0A7I8VL44_9ANNE</name>
<evidence type="ECO:0000256" key="1">
    <source>
        <dbReference type="ARBA" id="ARBA00004370"/>
    </source>
</evidence>
<dbReference type="InterPro" id="IPR053009">
    <property type="entry name" value="Xanthocillin_Biosynth-Assoc"/>
</dbReference>
<evidence type="ECO:0000313" key="7">
    <source>
        <dbReference type="EMBL" id="CAD5116403.1"/>
    </source>
</evidence>
<evidence type="ECO:0000256" key="5">
    <source>
        <dbReference type="SAM" id="Phobius"/>
    </source>
</evidence>
<feature type="transmembrane region" description="Helical" evidence="5">
    <location>
        <begin position="131"/>
        <end position="152"/>
    </location>
</feature>
<evidence type="ECO:0000256" key="4">
    <source>
        <dbReference type="ARBA" id="ARBA00023136"/>
    </source>
</evidence>
<feature type="transmembrane region" description="Helical" evidence="5">
    <location>
        <begin position="102"/>
        <end position="119"/>
    </location>
</feature>
<protein>
    <submittedName>
        <fullName evidence="7">DgyrCDS5295</fullName>
    </submittedName>
</protein>
<dbReference type="Proteomes" id="UP000549394">
    <property type="component" value="Unassembled WGS sequence"/>
</dbReference>
<keyword evidence="2 5" id="KW-0812">Transmembrane</keyword>
<organism evidence="7 8">
    <name type="scientific">Dimorphilus gyrociliatus</name>
    <dbReference type="NCBI Taxonomy" id="2664684"/>
    <lineage>
        <taxon>Eukaryota</taxon>
        <taxon>Metazoa</taxon>
        <taxon>Spiralia</taxon>
        <taxon>Lophotrochozoa</taxon>
        <taxon>Annelida</taxon>
        <taxon>Polychaeta</taxon>
        <taxon>Polychaeta incertae sedis</taxon>
        <taxon>Dinophilidae</taxon>
        <taxon>Dimorphilus</taxon>
    </lineage>
</organism>
<sequence length="232" mass="26183">MSTQSKHEKKGLMDYLPTYRFSQPAHLAAASSAIVAMSVYYNRKGSVRLDYPSTALSVTHLLTTGGWFGTQIWVTFVAGLTMFHNLPRHLFGDVQSRLFPKYFSFGVLSNAVCICTYFLHHSINNLETRGFIQISAMGLSLLSNCANLLYFLPATREVALRKNKIEKEYGLDTHVGPVSQTQFDELFQKEPDFKKHYKTFMRYHGYSALLNIVSLVGSVVHLYCLAGNLSSF</sequence>
<keyword evidence="4 5" id="KW-0472">Membrane</keyword>
<dbReference type="PANTHER" id="PTHR23241">
    <property type="entry name" value="LATE EMBRYOGENESIS ABUNDANT PLANTS LEA-RELATED"/>
    <property type="match status" value="1"/>
</dbReference>
<dbReference type="EMBL" id="CAJFCJ010000006">
    <property type="protein sequence ID" value="CAD5116403.1"/>
    <property type="molecule type" value="Genomic_DNA"/>
</dbReference>
<accession>A0A7I8VL44</accession>
<feature type="transmembrane region" description="Helical" evidence="5">
    <location>
        <begin position="61"/>
        <end position="81"/>
    </location>
</feature>
<dbReference type="Pfam" id="PF13664">
    <property type="entry name" value="DUF4149"/>
    <property type="match status" value="1"/>
</dbReference>
<dbReference type="PANTHER" id="PTHR23241:SF102">
    <property type="entry name" value="LD23009P"/>
    <property type="match status" value="1"/>
</dbReference>
<evidence type="ECO:0000256" key="2">
    <source>
        <dbReference type="ARBA" id="ARBA00022692"/>
    </source>
</evidence>
<keyword evidence="3 5" id="KW-1133">Transmembrane helix</keyword>